<proteinExistence type="predicted"/>
<dbReference type="EMBL" id="LOCL01000029">
    <property type="protein sequence ID" value="KUF18863.1"/>
    <property type="molecule type" value="Genomic_DNA"/>
</dbReference>
<feature type="domain" description="DUF5047" evidence="1">
    <location>
        <begin position="40"/>
        <end position="158"/>
    </location>
</feature>
<dbReference type="AlphaFoldDB" id="A0A0W7X7P3"/>
<name>A0A0W7X7P3_9ACTN</name>
<evidence type="ECO:0000313" key="2">
    <source>
        <dbReference type="EMBL" id="KUF18863.1"/>
    </source>
</evidence>
<reference evidence="2 3" key="1">
    <citation type="submission" date="2015-12" db="EMBL/GenBank/DDBJ databases">
        <title>Draft genome sequence of Streptomyces silvensis ATCC 53525, a producer of novel hormone antagonists.</title>
        <authorList>
            <person name="Johnston C.W."/>
            <person name="Li Y."/>
            <person name="Magarvey N.A."/>
        </authorList>
    </citation>
    <scope>NUCLEOTIDE SEQUENCE [LARGE SCALE GENOMIC DNA]</scope>
    <source>
        <strain evidence="2 3">ATCC 53525</strain>
    </source>
</reference>
<gene>
    <name evidence="2" type="ORF">AT728_07465</name>
</gene>
<accession>A0A0W7X7P3</accession>
<dbReference type="InterPro" id="IPR032490">
    <property type="entry name" value="DUF5047"/>
</dbReference>
<dbReference type="Pfam" id="PF16466">
    <property type="entry name" value="DUF5047"/>
    <property type="match status" value="1"/>
</dbReference>
<dbReference type="OrthoDB" id="4320040at2"/>
<dbReference type="RefSeq" id="WP_058847023.1">
    <property type="nucleotide sequence ID" value="NZ_LOCL01000029.1"/>
</dbReference>
<keyword evidence="3" id="KW-1185">Reference proteome</keyword>
<dbReference type="STRING" id="1765722.AT728_07465"/>
<comment type="caution">
    <text evidence="2">The sequence shown here is derived from an EMBL/GenBank/DDBJ whole genome shotgun (WGS) entry which is preliminary data.</text>
</comment>
<dbReference type="Proteomes" id="UP000054804">
    <property type="component" value="Unassembled WGS sequence"/>
</dbReference>
<evidence type="ECO:0000259" key="1">
    <source>
        <dbReference type="Pfam" id="PF16466"/>
    </source>
</evidence>
<sequence>MYAISDAFRQALTTSHRIVTRVDAYYGGQLVAADLPISDGSVTVDRGSKTRRSLSLTVADVKYLPWNPADPLAVYGQELRVQRGIQFASGPEMVPLGTFRINEPSADVHDGPVTLTGTTRESAIIDALFMVPTTTKGYGNCVQAIEFLIRQVIPDAPIENLTGRNPSCPVATWDAGADRWDAVTKIATAMRAEIFVDAIGRFVIVNQPDPINTPVSWTIAEGEGGTLISAARQMTRTGVFNAVVVSGENTASDALPVSGVAYDNDPSSPTRWGGPYGKVPKMYTSALVVTQGDANALANYMLTDLTAPNIQTSIDSLPNPALEAGDCVKVEYARRKERFIVQSLTIPLTAEGDFSITLRGGKEDVEE</sequence>
<organism evidence="2 3">
    <name type="scientific">Streptomyces silvensis</name>
    <dbReference type="NCBI Taxonomy" id="1765722"/>
    <lineage>
        <taxon>Bacteria</taxon>
        <taxon>Bacillati</taxon>
        <taxon>Actinomycetota</taxon>
        <taxon>Actinomycetes</taxon>
        <taxon>Kitasatosporales</taxon>
        <taxon>Streptomycetaceae</taxon>
        <taxon>Streptomyces</taxon>
    </lineage>
</organism>
<evidence type="ECO:0000313" key="3">
    <source>
        <dbReference type="Proteomes" id="UP000054804"/>
    </source>
</evidence>
<protein>
    <submittedName>
        <fullName evidence="2">Peptidase</fullName>
    </submittedName>
</protein>